<feature type="compositionally biased region" description="Basic residues" evidence="1">
    <location>
        <begin position="312"/>
        <end position="322"/>
    </location>
</feature>
<accession>S9VSR3</accession>
<protein>
    <submittedName>
        <fullName evidence="2">Uncharacterized protein</fullName>
    </submittedName>
</protein>
<keyword evidence="3" id="KW-1185">Reference proteome</keyword>
<dbReference type="EMBL" id="ATMH01006248">
    <property type="protein sequence ID" value="EPY26245.1"/>
    <property type="molecule type" value="Genomic_DNA"/>
</dbReference>
<evidence type="ECO:0000256" key="1">
    <source>
        <dbReference type="SAM" id="MobiDB-lite"/>
    </source>
</evidence>
<gene>
    <name evidence="2" type="ORF">STCU_06248</name>
</gene>
<reference evidence="2 3" key="1">
    <citation type="journal article" date="2013" name="PLoS ONE">
        <title>Predicting the Proteins of Angomonas deanei, Strigomonas culicis and Their Respective Endosymbionts Reveals New Aspects of the Trypanosomatidae Family.</title>
        <authorList>
            <person name="Motta M.C."/>
            <person name="Martins A.C."/>
            <person name="de Souza S.S."/>
            <person name="Catta-Preta C.M."/>
            <person name="Silva R."/>
            <person name="Klein C.C."/>
            <person name="de Almeida L.G."/>
            <person name="de Lima Cunha O."/>
            <person name="Ciapina L.P."/>
            <person name="Brocchi M."/>
            <person name="Colabardini A.C."/>
            <person name="de Araujo Lima B."/>
            <person name="Machado C.R."/>
            <person name="de Almeida Soares C.M."/>
            <person name="Probst C.M."/>
            <person name="de Menezes C.B."/>
            <person name="Thompson C.E."/>
            <person name="Bartholomeu D.C."/>
            <person name="Gradia D.F."/>
            <person name="Pavoni D.P."/>
            <person name="Grisard E.C."/>
            <person name="Fantinatti-Garboggini F."/>
            <person name="Marchini F.K."/>
            <person name="Rodrigues-Luiz G.F."/>
            <person name="Wagner G."/>
            <person name="Goldman G.H."/>
            <person name="Fietto J.L."/>
            <person name="Elias M.C."/>
            <person name="Goldman M.H."/>
            <person name="Sagot M.F."/>
            <person name="Pereira M."/>
            <person name="Stoco P.H."/>
            <person name="de Mendonca-Neto R.P."/>
            <person name="Teixeira S.M."/>
            <person name="Maciel T.E."/>
            <person name="de Oliveira Mendes T.A."/>
            <person name="Urmenyi T.P."/>
            <person name="de Souza W."/>
            <person name="Schenkman S."/>
            <person name="de Vasconcelos A.T."/>
        </authorList>
    </citation>
    <scope>NUCLEOTIDE SEQUENCE [LARGE SCALE GENOMIC DNA]</scope>
</reference>
<feature type="compositionally biased region" description="Low complexity" evidence="1">
    <location>
        <begin position="52"/>
        <end position="65"/>
    </location>
</feature>
<dbReference type="AlphaFoldDB" id="S9VSR3"/>
<comment type="caution">
    <text evidence="2">The sequence shown here is derived from an EMBL/GenBank/DDBJ whole genome shotgun (WGS) entry which is preliminary data.</text>
</comment>
<organism evidence="2 3">
    <name type="scientific">Strigomonas culicis</name>
    <dbReference type="NCBI Taxonomy" id="28005"/>
    <lineage>
        <taxon>Eukaryota</taxon>
        <taxon>Discoba</taxon>
        <taxon>Euglenozoa</taxon>
        <taxon>Kinetoplastea</taxon>
        <taxon>Metakinetoplastina</taxon>
        <taxon>Trypanosomatida</taxon>
        <taxon>Trypanosomatidae</taxon>
        <taxon>Strigomonadinae</taxon>
        <taxon>Strigomonas</taxon>
    </lineage>
</organism>
<feature type="region of interest" description="Disordered" evidence="1">
    <location>
        <begin position="48"/>
        <end position="70"/>
    </location>
</feature>
<feature type="region of interest" description="Disordered" evidence="1">
    <location>
        <begin position="258"/>
        <end position="277"/>
    </location>
</feature>
<dbReference type="Proteomes" id="UP000015354">
    <property type="component" value="Unassembled WGS sequence"/>
</dbReference>
<evidence type="ECO:0000313" key="2">
    <source>
        <dbReference type="EMBL" id="EPY26245.1"/>
    </source>
</evidence>
<sequence>MEHRPGITCMFGRDHQQTPPAFLFTQKKKNTHTENPQMRFCTRIKRKKKYTTTRTPTNKMKNNNNQTHLKQHERHTITMIVFEETTSAPLRIDLDRLLVDAPRCGAHAKHEDGHECGHALRRQLLRAAADVERLGEHVRRQPVVLPRHAQPLLQAADLAQLRGGLAPVRVERDAARDGHDDAQKGRRVEPLVVGRRCVPVGGRGQHALQLLRQAGRLPVREPLAARALLPHLRRLVHVREDGAHERVRHDARDADVDGAHHLAEQGRARGRRDDGGRRRVRLQRRLQPRRRAGVLVLLHERLGRRVAHPHVHVAHRRGGQHRPHAERELRRGRLQRRRRRHLRVLRRQEVERVREDAARVGRDHAADALQHRLGAVGAAQLHRREAAVAAHEPQQVVCADLVHPVAPQRERAEQAVLAEERAEVRAGAVAQPVVVRQQRRHARRVGERGEQRRGRVLAEQHALQVHRAVRAPAHRVRVLRLGPALVAEQRRDLALVGEPLAVAAREEESVVLVERAHRHAAVRCGGLSRELHREAGRRPRLRARRAVELVRLQRRGGLLRQVHHAHQHVHGEARVRLRDVLVYRLGARRLLEERVRHVDAHDGAEVHLGLQAQRAHVDRLGAHRAGLARATHQLDLECQRGRHARVLAPLHLLHPLLVVGVHLPHLGRVRRRVLRELQKHRQVQVARRAVRRRRQLGIDVEGRRRGRHAKGLLHARVRRPHPRAELQPPVHIPQLRQHHVAAGGGAHHRGREGPEEEHLPLVVHGTAAQYRWCRSMMSLLRYTRPMRVGDTMGGRKEKGKQQATNKSETNTCAYMQAERERERENDCICSFVFRFFFLPIDLL</sequence>
<feature type="region of interest" description="Disordered" evidence="1">
    <location>
        <begin position="312"/>
        <end position="334"/>
    </location>
</feature>
<name>S9VSR3_9TRYP</name>
<proteinExistence type="predicted"/>
<evidence type="ECO:0000313" key="3">
    <source>
        <dbReference type="Proteomes" id="UP000015354"/>
    </source>
</evidence>